<organism evidence="3 4">
    <name type="scientific">Panagrellus redivivus</name>
    <name type="common">Microworm</name>
    <dbReference type="NCBI Taxonomy" id="6233"/>
    <lineage>
        <taxon>Eukaryota</taxon>
        <taxon>Metazoa</taxon>
        <taxon>Ecdysozoa</taxon>
        <taxon>Nematoda</taxon>
        <taxon>Chromadorea</taxon>
        <taxon>Rhabditida</taxon>
        <taxon>Tylenchina</taxon>
        <taxon>Panagrolaimomorpha</taxon>
        <taxon>Panagrolaimoidea</taxon>
        <taxon>Panagrolaimidae</taxon>
        <taxon>Panagrellus</taxon>
    </lineage>
</organism>
<accession>A0A7E4UUW7</accession>
<dbReference type="AlphaFoldDB" id="A0A7E4UUW7"/>
<keyword evidence="3" id="KW-1185">Reference proteome</keyword>
<dbReference type="Proteomes" id="UP000492821">
    <property type="component" value="Unassembled WGS sequence"/>
</dbReference>
<sequence>MSKTAIITGASSGLGLHIAKRLLRHGGYKLVLGARNPEKITRATSEINAEIPGLEKDVFQFWTLDLNNRDSITSFVARFKTDIPTGLDLLINNGGVMGAPHELAADGIELHFDTNYLGHYILTEALLDCLNENARILLISSGFYKNAQGVPTLSELTSLPAIKNFKPNQLYSLSKLANCLHAVELDAKLQSDESNPRLKSVKVFAIRPGFVRGTELGRHVNVVLRTLASPIIWAVSKDIEAGTDTMFHCATAPIETLESGKLYADKQLEEYASNVTPGAVEQLRSLTKELLKTSTASAGTE</sequence>
<dbReference type="Gene3D" id="3.40.50.720">
    <property type="entry name" value="NAD(P)-binding Rossmann-like Domain"/>
    <property type="match status" value="1"/>
</dbReference>
<evidence type="ECO:0000313" key="3">
    <source>
        <dbReference type="Proteomes" id="UP000492821"/>
    </source>
</evidence>
<evidence type="ECO:0000313" key="4">
    <source>
        <dbReference type="WBParaSite" id="Pan_g13010.t1"/>
    </source>
</evidence>
<reference evidence="4" key="2">
    <citation type="submission" date="2020-10" db="UniProtKB">
        <authorList>
            <consortium name="WormBaseParasite"/>
        </authorList>
    </citation>
    <scope>IDENTIFICATION</scope>
</reference>
<dbReference type="WBParaSite" id="Pan_g13010.t1">
    <property type="protein sequence ID" value="Pan_g13010.t1"/>
    <property type="gene ID" value="Pan_g13010"/>
</dbReference>
<dbReference type="PANTHER" id="PTHR24320">
    <property type="entry name" value="RETINOL DEHYDROGENASE"/>
    <property type="match status" value="1"/>
</dbReference>
<comment type="similarity">
    <text evidence="1">Belongs to the short-chain dehydrogenases/reductases (SDR) family.</text>
</comment>
<keyword evidence="2" id="KW-0560">Oxidoreductase</keyword>
<dbReference type="PRINTS" id="PR00081">
    <property type="entry name" value="GDHRDH"/>
</dbReference>
<dbReference type="InterPro" id="IPR002347">
    <property type="entry name" value="SDR_fam"/>
</dbReference>
<name>A0A7E4UUW7_PANRE</name>
<protein>
    <submittedName>
        <fullName evidence="4">NAD(P)-binding protein</fullName>
    </submittedName>
</protein>
<proteinExistence type="inferred from homology"/>
<dbReference type="GO" id="GO:0016491">
    <property type="term" value="F:oxidoreductase activity"/>
    <property type="evidence" value="ECO:0007669"/>
    <property type="project" value="UniProtKB-KW"/>
</dbReference>
<dbReference type="PANTHER" id="PTHR24320:SF285">
    <property type="entry name" value="RETINOL DEHYDROGENASE 14"/>
    <property type="match status" value="1"/>
</dbReference>
<evidence type="ECO:0000256" key="2">
    <source>
        <dbReference type="ARBA" id="ARBA00023002"/>
    </source>
</evidence>
<dbReference type="InterPro" id="IPR036291">
    <property type="entry name" value="NAD(P)-bd_dom_sf"/>
</dbReference>
<reference evidence="3" key="1">
    <citation type="journal article" date="2013" name="Genetics">
        <title>The draft genome and transcriptome of Panagrellus redivivus are shaped by the harsh demands of a free-living lifestyle.</title>
        <authorList>
            <person name="Srinivasan J."/>
            <person name="Dillman A.R."/>
            <person name="Macchietto M.G."/>
            <person name="Heikkinen L."/>
            <person name="Lakso M."/>
            <person name="Fracchia K.M."/>
            <person name="Antoshechkin I."/>
            <person name="Mortazavi A."/>
            <person name="Wong G."/>
            <person name="Sternberg P.W."/>
        </authorList>
    </citation>
    <scope>NUCLEOTIDE SEQUENCE [LARGE SCALE GENOMIC DNA]</scope>
    <source>
        <strain evidence="3">MT8872</strain>
    </source>
</reference>
<dbReference type="Pfam" id="PF00106">
    <property type="entry name" value="adh_short"/>
    <property type="match status" value="1"/>
</dbReference>
<evidence type="ECO:0000256" key="1">
    <source>
        <dbReference type="ARBA" id="ARBA00006484"/>
    </source>
</evidence>
<dbReference type="SUPFAM" id="SSF51735">
    <property type="entry name" value="NAD(P)-binding Rossmann-fold domains"/>
    <property type="match status" value="1"/>
</dbReference>